<dbReference type="InterPro" id="IPR003367">
    <property type="entry name" value="Thrombospondin_3-like_rpt"/>
</dbReference>
<sequence length="797" mass="82363">MASTAACATSDDTADTNETGDETGGETGGEAEIVECGELPPADVGTCTAEGEPGGSLLIRGDVLAPDAVYRGGSVLIEAGAITCVGCDCDAGLATLTCADAVISPGLINPHDHITFANNWPIGEGVDRYEHRHDWRKGLNGHASLPTNSGASDDSILAAELRFVMAGATSAASAGGKPGLLRNVDSSGLEGLNIPQADSDTFPLDDNDGTQHASGCSYGGDPTTSQDIQGSAYLPHIAEGINEYASNELVCATDVVEPNTAIVHAVGVPLSLAQQIVTANAKVIWSPRSNVVLYGATAPVTMFDALGIPLSLGTDWLASGSMNMLRELACAAYLDDTHYGDYFSDQDLWAMATSGGAQAVGAELTIGELSVGWTADIAVFAKQGETDHGAVVRGHESKVALVLRGGVPLYGDADLLGAAALGQAACETLDVCGVAKRACVAQDTSSTLSAVQAAAGYPLFFCGVPDDEPSCVPSRDEYNGPTVDDQDGDGIPNELDNCPEVFNPVFNVPFPLWEDQPDFDMDGLGDACDPCPSNEGDICEGPDPNDSDGDGVPNDDDNCPLDPNADQADADDDGKGDACDDCAAANPGNQACPATVPQIQDPSDPNHVPPGATVLVEGLTVTAIRPDNNAFTAETGTGEPYTGIFVFTNGNPAGLAVGDLVDVQGTIEEYFDLTELVDAQATIVTPGGGAAFEPKLFDPALISTGGAQAEAHESMLVQVADVLITNVNPDGADDYDEFEVSGLRVDDLFFMALDNMCPLDSSFVRVTGVLIESFSNFKVTPRGAEDFELGVPMCQPY</sequence>
<dbReference type="InterPro" id="IPR050287">
    <property type="entry name" value="MTA/SAH_deaminase"/>
</dbReference>
<dbReference type="GO" id="GO:0007155">
    <property type="term" value="P:cell adhesion"/>
    <property type="evidence" value="ECO:0007669"/>
    <property type="project" value="InterPro"/>
</dbReference>
<keyword evidence="1" id="KW-0732">Signal</keyword>
<dbReference type="EMBL" id="JMCC02000049">
    <property type="protein sequence ID" value="KIG15643.1"/>
    <property type="molecule type" value="Genomic_DNA"/>
</dbReference>
<dbReference type="PANTHER" id="PTHR43794:SF11">
    <property type="entry name" value="AMIDOHYDROLASE-RELATED DOMAIN-CONTAINING PROTEIN"/>
    <property type="match status" value="1"/>
</dbReference>
<dbReference type="InterPro" id="IPR011059">
    <property type="entry name" value="Metal-dep_hydrolase_composite"/>
</dbReference>
<organism evidence="5 6">
    <name type="scientific">Enhygromyxa salina</name>
    <dbReference type="NCBI Taxonomy" id="215803"/>
    <lineage>
        <taxon>Bacteria</taxon>
        <taxon>Pseudomonadati</taxon>
        <taxon>Myxococcota</taxon>
        <taxon>Polyangia</taxon>
        <taxon>Nannocystales</taxon>
        <taxon>Nannocystaceae</taxon>
        <taxon>Enhygromyxa</taxon>
    </lineage>
</organism>
<dbReference type="SUPFAM" id="SSF103647">
    <property type="entry name" value="TSP type-3 repeat"/>
    <property type="match status" value="1"/>
</dbReference>
<feature type="region of interest" description="Disordered" evidence="3">
    <location>
        <begin position="1"/>
        <end position="30"/>
    </location>
</feature>
<dbReference type="GO" id="GO:0016810">
    <property type="term" value="F:hydrolase activity, acting on carbon-nitrogen (but not peptide) bonds"/>
    <property type="evidence" value="ECO:0007669"/>
    <property type="project" value="InterPro"/>
</dbReference>
<feature type="domain" description="Amidohydrolase-related" evidence="4">
    <location>
        <begin position="259"/>
        <end position="382"/>
    </location>
</feature>
<comment type="caution">
    <text evidence="5">The sequence shown here is derived from an EMBL/GenBank/DDBJ whole genome shotgun (WGS) entry which is preliminary data.</text>
</comment>
<dbReference type="Pfam" id="PF02412">
    <property type="entry name" value="TSP_3"/>
    <property type="match status" value="2"/>
</dbReference>
<dbReference type="PANTHER" id="PTHR43794">
    <property type="entry name" value="AMINOHYDROLASE SSNA-RELATED"/>
    <property type="match status" value="1"/>
</dbReference>
<feature type="region of interest" description="Disordered" evidence="3">
    <location>
        <begin position="472"/>
        <end position="492"/>
    </location>
</feature>
<dbReference type="SUPFAM" id="SSF51338">
    <property type="entry name" value="Composite domain of metallo-dependent hydrolases"/>
    <property type="match status" value="1"/>
</dbReference>
<proteinExistence type="predicted"/>
<dbReference type="Gene3D" id="3.20.20.140">
    <property type="entry name" value="Metal-dependent hydrolases"/>
    <property type="match status" value="1"/>
</dbReference>
<feature type="compositionally biased region" description="Acidic residues" evidence="3">
    <location>
        <begin position="537"/>
        <end position="559"/>
    </location>
</feature>
<dbReference type="InterPro" id="IPR006680">
    <property type="entry name" value="Amidohydro-rel"/>
</dbReference>
<dbReference type="GO" id="GO:0005509">
    <property type="term" value="F:calcium ion binding"/>
    <property type="evidence" value="ECO:0007669"/>
    <property type="project" value="InterPro"/>
</dbReference>
<dbReference type="Gene3D" id="4.10.1080.10">
    <property type="entry name" value="TSP type-3 repeat"/>
    <property type="match status" value="1"/>
</dbReference>
<feature type="compositionally biased region" description="Acidic residues" evidence="3">
    <location>
        <begin position="12"/>
        <end position="24"/>
    </location>
</feature>
<gene>
    <name evidence="5" type="ORF">DB30_05391</name>
</gene>
<dbReference type="AlphaFoldDB" id="A0A0C1ZX45"/>
<dbReference type="SUPFAM" id="SSF51556">
    <property type="entry name" value="Metallo-dependent hydrolases"/>
    <property type="match status" value="1"/>
</dbReference>
<protein>
    <submittedName>
        <fullName evidence="5">Thrombospondin 4</fullName>
    </submittedName>
</protein>
<dbReference type="InterPro" id="IPR028974">
    <property type="entry name" value="TSP_type-3_rpt"/>
</dbReference>
<dbReference type="CDD" id="cd04486">
    <property type="entry name" value="YhcR_OBF_like"/>
    <property type="match status" value="1"/>
</dbReference>
<accession>A0A0C1ZX45</accession>
<dbReference type="Proteomes" id="UP000031599">
    <property type="component" value="Unassembled WGS sequence"/>
</dbReference>
<evidence type="ECO:0000259" key="4">
    <source>
        <dbReference type="Pfam" id="PF01979"/>
    </source>
</evidence>
<name>A0A0C1ZX45_9BACT</name>
<dbReference type="InterPro" id="IPR032466">
    <property type="entry name" value="Metal_Hydrolase"/>
</dbReference>
<evidence type="ECO:0000313" key="6">
    <source>
        <dbReference type="Proteomes" id="UP000031599"/>
    </source>
</evidence>
<reference evidence="5 6" key="1">
    <citation type="submission" date="2014-12" db="EMBL/GenBank/DDBJ databases">
        <title>Genome assembly of Enhygromyxa salina DSM 15201.</title>
        <authorList>
            <person name="Sharma G."/>
            <person name="Subramanian S."/>
        </authorList>
    </citation>
    <scope>NUCLEOTIDE SEQUENCE [LARGE SCALE GENOMIC DNA]</scope>
    <source>
        <strain evidence="5 6">DSM 15201</strain>
    </source>
</reference>
<keyword evidence="2" id="KW-0378">Hydrolase</keyword>
<evidence type="ECO:0000256" key="3">
    <source>
        <dbReference type="SAM" id="MobiDB-lite"/>
    </source>
</evidence>
<evidence type="ECO:0000256" key="1">
    <source>
        <dbReference type="ARBA" id="ARBA00022729"/>
    </source>
</evidence>
<dbReference type="Pfam" id="PF01979">
    <property type="entry name" value="Amidohydro_1"/>
    <property type="match status" value="1"/>
</dbReference>
<feature type="region of interest" description="Disordered" evidence="3">
    <location>
        <begin position="532"/>
        <end position="577"/>
    </location>
</feature>
<evidence type="ECO:0000256" key="2">
    <source>
        <dbReference type="ARBA" id="ARBA00022801"/>
    </source>
</evidence>
<evidence type="ECO:0000313" key="5">
    <source>
        <dbReference type="EMBL" id="KIG15643.1"/>
    </source>
</evidence>
<feature type="compositionally biased region" description="Low complexity" evidence="3">
    <location>
        <begin position="1"/>
        <end position="11"/>
    </location>
</feature>